<dbReference type="EMBL" id="CP027845">
    <property type="protein sequence ID" value="AVP87042.1"/>
    <property type="molecule type" value="Genomic_DNA"/>
</dbReference>
<protein>
    <submittedName>
        <fullName evidence="3">ANK repeat containing protein</fullName>
    </submittedName>
</protein>
<evidence type="ECO:0000256" key="2">
    <source>
        <dbReference type="PROSITE-ProRule" id="PRU00023"/>
    </source>
</evidence>
<gene>
    <name evidence="3" type="ORF">phytr_790</name>
</gene>
<dbReference type="KEGG" id="ptc:phytr_790"/>
<dbReference type="Pfam" id="PF13637">
    <property type="entry name" value="Ank_4"/>
    <property type="match status" value="1"/>
</dbReference>
<evidence type="ECO:0000256" key="1">
    <source>
        <dbReference type="ARBA" id="ARBA00023121"/>
    </source>
</evidence>
<feature type="repeat" description="ANK" evidence="2">
    <location>
        <begin position="80"/>
        <end position="112"/>
    </location>
</feature>
<evidence type="ECO:0000313" key="3">
    <source>
        <dbReference type="EMBL" id="AVP87042.1"/>
    </source>
</evidence>
<dbReference type="Gene3D" id="1.25.40.20">
    <property type="entry name" value="Ankyrin repeat-containing domain"/>
    <property type="match status" value="1"/>
</dbReference>
<dbReference type="InterPro" id="IPR002110">
    <property type="entry name" value="Ankyrin_rpt"/>
</dbReference>
<name>A0A2P1P6Z6_9RICK</name>
<dbReference type="Proteomes" id="UP000241762">
    <property type="component" value="Chromosome"/>
</dbReference>
<keyword evidence="4" id="KW-1185">Reference proteome</keyword>
<dbReference type="PROSITE" id="PS50088">
    <property type="entry name" value="ANK_REPEAT"/>
    <property type="match status" value="2"/>
</dbReference>
<accession>A0A2P1P6Z6</accession>
<reference evidence="3 4" key="1">
    <citation type="submission" date="2018-03" db="EMBL/GenBank/DDBJ databases">
        <title>A gene transfer event suggests a long-term partnership between eustigmatophyte algae and a novel lineage of endosymbiotic bacteria.</title>
        <authorList>
            <person name="Yurchenko T."/>
            <person name="Sevcikova T."/>
            <person name="Pribyl P."/>
            <person name="El Karkouri K."/>
            <person name="Klimes V."/>
            <person name="Amaral R."/>
            <person name="Zbrankova V."/>
            <person name="Kim E."/>
            <person name="Raoult D."/>
            <person name="Santos L.M.A."/>
            <person name="Elias M."/>
        </authorList>
    </citation>
    <scope>NUCLEOTIDE SEQUENCE [LARGE SCALE GENOMIC DNA]</scope>
    <source>
        <strain evidence="3">CCALA 838</strain>
    </source>
</reference>
<sequence length="378" mass="42303">MDIITQLFQYAKDKNLEALKNNKEKYTALVEEKIKALKEQGCDINPQDEDTNLTLLHFIVFGVLDNHLLDYFTVSDIKQSAESLLPSAAGGNNLDAVRWLLDNGINVNEQDSYGETALHCAVLKGNLNLINFLLDKNADVNIRNADGETPLQEIFMTGGRINDDTIIGIIKTMIDKGSFVNPVVKSDNKYYFSTLNQAVGCPFQNEDTRFKAVLLIIGNLKIGWINFKKHIPTLNFLTEEDNIDQLFAQNEDISLKIAAARNLHNALNEFNQDNENPKAREAQEYVFNKLSVLLRHSIAENDMKIDAESELGDVLKALTIDTEIGKRKVEMGEETDSIKKPSVALSTDNQEPNTVLPLVTNHDMDLLGDTTHADTHNS</sequence>
<dbReference type="PANTHER" id="PTHR24119:SF0">
    <property type="entry name" value="ACYL-COA-BINDING DOMAIN-CONTAINING PROTEIN 6"/>
    <property type="match status" value="1"/>
</dbReference>
<dbReference type="AlphaFoldDB" id="A0A2P1P6Z6"/>
<keyword evidence="2" id="KW-0040">ANK repeat</keyword>
<dbReference type="GO" id="GO:0000062">
    <property type="term" value="F:fatty-acyl-CoA binding"/>
    <property type="evidence" value="ECO:0007669"/>
    <property type="project" value="TreeGrafter"/>
</dbReference>
<feature type="repeat" description="ANK" evidence="2">
    <location>
        <begin position="113"/>
        <end position="145"/>
    </location>
</feature>
<organism evidence="3 4">
    <name type="scientific">Candidatus Phycorickettsia trachydisci</name>
    <dbReference type="NCBI Taxonomy" id="2115978"/>
    <lineage>
        <taxon>Bacteria</taxon>
        <taxon>Pseudomonadati</taxon>
        <taxon>Pseudomonadota</taxon>
        <taxon>Alphaproteobacteria</taxon>
        <taxon>Rickettsiales</taxon>
        <taxon>Rickettsiaceae</taxon>
        <taxon>Candidatus Phycorickettsia</taxon>
    </lineage>
</organism>
<dbReference type="PANTHER" id="PTHR24119">
    <property type="entry name" value="ACYL-COA-BINDING DOMAIN-CONTAINING PROTEIN 6"/>
    <property type="match status" value="1"/>
</dbReference>
<dbReference type="OrthoDB" id="7164012at2"/>
<dbReference type="SUPFAM" id="SSF48403">
    <property type="entry name" value="Ankyrin repeat"/>
    <property type="match status" value="1"/>
</dbReference>
<dbReference type="InterPro" id="IPR036770">
    <property type="entry name" value="Ankyrin_rpt-contain_sf"/>
</dbReference>
<dbReference type="SMART" id="SM00248">
    <property type="entry name" value="ANK"/>
    <property type="match status" value="3"/>
</dbReference>
<dbReference type="RefSeq" id="WP_106873920.1">
    <property type="nucleotide sequence ID" value="NZ_CP027845.1"/>
</dbReference>
<evidence type="ECO:0000313" key="4">
    <source>
        <dbReference type="Proteomes" id="UP000241762"/>
    </source>
</evidence>
<proteinExistence type="predicted"/>
<dbReference type="PROSITE" id="PS50297">
    <property type="entry name" value="ANK_REP_REGION"/>
    <property type="match status" value="1"/>
</dbReference>
<keyword evidence="1" id="KW-0446">Lipid-binding</keyword>